<feature type="compositionally biased region" description="Basic and acidic residues" evidence="1">
    <location>
        <begin position="880"/>
        <end position="901"/>
    </location>
</feature>
<feature type="compositionally biased region" description="Polar residues" evidence="1">
    <location>
        <begin position="1013"/>
        <end position="1024"/>
    </location>
</feature>
<name>A0A914CV00_9BILA</name>
<accession>A0A914CV00</accession>
<organism evidence="2 3">
    <name type="scientific">Acrobeloides nanus</name>
    <dbReference type="NCBI Taxonomy" id="290746"/>
    <lineage>
        <taxon>Eukaryota</taxon>
        <taxon>Metazoa</taxon>
        <taxon>Ecdysozoa</taxon>
        <taxon>Nematoda</taxon>
        <taxon>Chromadorea</taxon>
        <taxon>Rhabditida</taxon>
        <taxon>Tylenchina</taxon>
        <taxon>Cephalobomorpha</taxon>
        <taxon>Cephaloboidea</taxon>
        <taxon>Cephalobidae</taxon>
        <taxon>Acrobeloides</taxon>
    </lineage>
</organism>
<feature type="compositionally biased region" description="Polar residues" evidence="1">
    <location>
        <begin position="976"/>
        <end position="993"/>
    </location>
</feature>
<feature type="compositionally biased region" description="Basic residues" evidence="1">
    <location>
        <begin position="825"/>
        <end position="834"/>
    </location>
</feature>
<feature type="region of interest" description="Disordered" evidence="1">
    <location>
        <begin position="747"/>
        <end position="845"/>
    </location>
</feature>
<feature type="region of interest" description="Disordered" evidence="1">
    <location>
        <begin position="1"/>
        <end position="21"/>
    </location>
</feature>
<feature type="region of interest" description="Disordered" evidence="1">
    <location>
        <begin position="595"/>
        <end position="625"/>
    </location>
</feature>
<reference evidence="3" key="1">
    <citation type="submission" date="2022-11" db="UniProtKB">
        <authorList>
            <consortium name="WormBaseParasite"/>
        </authorList>
    </citation>
    <scope>IDENTIFICATION</scope>
</reference>
<evidence type="ECO:0000313" key="2">
    <source>
        <dbReference type="Proteomes" id="UP000887540"/>
    </source>
</evidence>
<keyword evidence="2" id="KW-1185">Reference proteome</keyword>
<feature type="compositionally biased region" description="Polar residues" evidence="1">
    <location>
        <begin position="902"/>
        <end position="911"/>
    </location>
</feature>
<feature type="region of interest" description="Disordered" evidence="1">
    <location>
        <begin position="853"/>
        <end position="872"/>
    </location>
</feature>
<dbReference type="Proteomes" id="UP000887540">
    <property type="component" value="Unplaced"/>
</dbReference>
<feature type="region of interest" description="Disordered" evidence="1">
    <location>
        <begin position="956"/>
        <end position="1121"/>
    </location>
</feature>
<feature type="compositionally biased region" description="Polar residues" evidence="1">
    <location>
        <begin position="432"/>
        <end position="445"/>
    </location>
</feature>
<feature type="region of interest" description="Disordered" evidence="1">
    <location>
        <begin position="880"/>
        <end position="920"/>
    </location>
</feature>
<dbReference type="AlphaFoldDB" id="A0A914CV00"/>
<evidence type="ECO:0000313" key="3">
    <source>
        <dbReference type="WBParaSite" id="ACRNAN_scaffold150.g7737.t1"/>
    </source>
</evidence>
<feature type="region of interest" description="Disordered" evidence="1">
    <location>
        <begin position="430"/>
        <end position="464"/>
    </location>
</feature>
<feature type="compositionally biased region" description="Low complexity" evidence="1">
    <location>
        <begin position="1101"/>
        <end position="1121"/>
    </location>
</feature>
<protein>
    <submittedName>
        <fullName evidence="3">Uncharacterized protein</fullName>
    </submittedName>
</protein>
<dbReference type="WBParaSite" id="ACRNAN_scaffold150.g7737.t1">
    <property type="protein sequence ID" value="ACRNAN_scaffold150.g7737.t1"/>
    <property type="gene ID" value="ACRNAN_scaffold150.g7737"/>
</dbReference>
<feature type="compositionally biased region" description="Basic and acidic residues" evidence="1">
    <location>
        <begin position="995"/>
        <end position="1007"/>
    </location>
</feature>
<feature type="region of interest" description="Disordered" evidence="1">
    <location>
        <begin position="925"/>
        <end position="944"/>
    </location>
</feature>
<feature type="compositionally biased region" description="Pro residues" evidence="1">
    <location>
        <begin position="614"/>
        <end position="624"/>
    </location>
</feature>
<feature type="compositionally biased region" description="Polar residues" evidence="1">
    <location>
        <begin position="1223"/>
        <end position="1233"/>
    </location>
</feature>
<evidence type="ECO:0000256" key="1">
    <source>
        <dbReference type="SAM" id="MobiDB-lite"/>
    </source>
</evidence>
<feature type="compositionally biased region" description="Polar residues" evidence="1">
    <location>
        <begin position="1054"/>
        <end position="1082"/>
    </location>
</feature>
<feature type="region of interest" description="Disordered" evidence="1">
    <location>
        <begin position="232"/>
        <end position="267"/>
    </location>
</feature>
<feature type="region of interest" description="Disordered" evidence="1">
    <location>
        <begin position="1212"/>
        <end position="1255"/>
    </location>
</feature>
<proteinExistence type="predicted"/>
<sequence>MDSSRFVIRNSGETSDLGESLRDVEQIRQRIETLQKESGDRTYRSQAQEANFRIVTPIYKIGEKPGTEISTGASGGRTTHLNGDYKADYRAEKSQEQYRMQIIDPKVTSHAHIPAHAGSLPHYGKKLADDFPSEHGKRSLLKLDPLEQRKLKSVESRPVTTSNYLTESVERHRKMEASELEKYLKAREADVNKPWNKPGWPGPKAPDDARLRELEQIRKTIDNLQKKVLSRSQSLADLKFPPPPDESQEKGPKPETNGKSSVQDPGWLVKLRTNRYMENVQAFEHKPSRTRSTGDLTQRRISFSSDWQPLSKDKDISTSRIPDMETFSGIDGHPSRGGDELAWQLKKEFHLSKYTHDEPPPLPKTAPPAPAMSSDIRMRPQSTTTELEDAERFYTMQENLRKLRERSKTPQNTPRYPVTSFNGPFFKLEEVTTPSPDSRPRSQSVAPLLSVRESSNENVDNYPDENYYRSEMRYKREHEEYKRDGFNDPQRIKNLSSSEIELGGHRRNYADPNDQNGVVIWPPLDRQSIERNRPASAMAKSILDPDKIGEFQRQQHMEYEAMRQREEKEMRLREKQMRAIQVQQQKLYEQRQQMMREQQSSMLGSPYSIDDRYMPPPPPPPPPQQQYIQTDELIPPPHTRVFETRPISALSGESFPDPRQSAVSPALSNTWKRTYVLGQPRIDSKNEILTSEELLEKERVEIDLLKRREAFIEKPEHQPQIFRTGKRWQPPPEKPYVWPNIRRPISVEPGSQPVSAFSPGPQDTGEYKWEPVIVDPGYKKERKNFTPTHSPPRSPRRGYGTGPLDDVAKRQTKYVIQPSPDGSHRPKPAFKGPRHTPSGGFVPHAPNAVKVVKKRSSQIHDSTSPYALEEAQDVEIIHEKNYHRPGEAPRHRNASGHRESRTPQQIRSRSVTGAREPINDWEKIYDLPPHSSQVTNKDPPPNIDVRKRTQLFEKQAGTIPYQHQHRSAERRVSESPHFTQLTSQNSIAHSNTAVGHKEDSQPNETKHVPQPPARTSVNSASRNAMPNGGTLLRRVHSREQQQPPRPVPRERASTHSAPGYQSSRHGSKQNVSHSSSVHSLGPTSMVPLAPPPPLQMGGYTQHGQQHHPPQQQHQTSTSQRRGLNRIMQATAASPVPPSYERAKPYVPPPLPPGYRRAHAQSVQDLPRTPPLNQPGNTRRLVRIVQNAASTHPIDGRGQDSHHEKIQNYHRATPVNVGGPGYTHRSTQSIGPSTHSSAHHASNTMRYHTSEREKYL</sequence>
<feature type="compositionally biased region" description="Pro residues" evidence="1">
    <location>
        <begin position="360"/>
        <end position="370"/>
    </location>
</feature>
<feature type="region of interest" description="Disordered" evidence="1">
    <location>
        <begin position="353"/>
        <end position="388"/>
    </location>
</feature>